<keyword evidence="5" id="KW-1185">Reference proteome</keyword>
<dbReference type="InterPro" id="IPR036691">
    <property type="entry name" value="Endo/exonu/phosph_ase_sf"/>
</dbReference>
<proteinExistence type="inferred from homology"/>
<dbReference type="Pfam" id="PF14214">
    <property type="entry name" value="Helitron_like_N"/>
    <property type="match status" value="1"/>
</dbReference>
<evidence type="ECO:0000259" key="3">
    <source>
        <dbReference type="SMART" id="SM00382"/>
    </source>
</evidence>
<dbReference type="EC" id="5.6.2.3" evidence="1"/>
<keyword evidence="1" id="KW-0233">DNA recombination</keyword>
<dbReference type="SMART" id="SM00382">
    <property type="entry name" value="AAA"/>
    <property type="match status" value="1"/>
</dbReference>
<evidence type="ECO:0000256" key="1">
    <source>
        <dbReference type="RuleBase" id="RU363044"/>
    </source>
</evidence>
<dbReference type="GO" id="GO:0006281">
    <property type="term" value="P:DNA repair"/>
    <property type="evidence" value="ECO:0007669"/>
    <property type="project" value="UniProtKB-KW"/>
</dbReference>
<dbReference type="InterPro" id="IPR046700">
    <property type="entry name" value="DUF6570"/>
</dbReference>
<dbReference type="GO" id="GO:0006310">
    <property type="term" value="P:DNA recombination"/>
    <property type="evidence" value="ECO:0007669"/>
    <property type="project" value="UniProtKB-KW"/>
</dbReference>
<evidence type="ECO:0000313" key="5">
    <source>
        <dbReference type="Proteomes" id="UP000596742"/>
    </source>
</evidence>
<dbReference type="Pfam" id="PF20209">
    <property type="entry name" value="DUF6570"/>
    <property type="match status" value="1"/>
</dbReference>
<comment type="cofactor">
    <cofactor evidence="1">
        <name>Mg(2+)</name>
        <dbReference type="ChEBI" id="CHEBI:18420"/>
    </cofactor>
</comment>
<comment type="similarity">
    <text evidence="1">Belongs to the helicase family.</text>
</comment>
<dbReference type="Gene3D" id="3.40.50.300">
    <property type="entry name" value="P-loop containing nucleotide triphosphate hydrolases"/>
    <property type="match status" value="1"/>
</dbReference>
<dbReference type="InterPro" id="IPR049163">
    <property type="entry name" value="Pif1-like_2B_dom"/>
</dbReference>
<dbReference type="SUPFAM" id="SSF52540">
    <property type="entry name" value="P-loop containing nucleoside triphosphate hydrolases"/>
    <property type="match status" value="2"/>
</dbReference>
<dbReference type="GO" id="GO:0000723">
    <property type="term" value="P:telomere maintenance"/>
    <property type="evidence" value="ECO:0007669"/>
    <property type="project" value="InterPro"/>
</dbReference>
<evidence type="ECO:0000313" key="4">
    <source>
        <dbReference type="EMBL" id="VDI19110.1"/>
    </source>
</evidence>
<dbReference type="CDD" id="cd18809">
    <property type="entry name" value="SF1_C_RecD"/>
    <property type="match status" value="1"/>
</dbReference>
<comment type="caution">
    <text evidence="4">The sequence shown here is derived from an EMBL/GenBank/DDBJ whole genome shotgun (WGS) entry which is preliminary data.</text>
</comment>
<dbReference type="InterPro" id="IPR025476">
    <property type="entry name" value="Helitron_helicase-like"/>
</dbReference>
<feature type="domain" description="AAA+ ATPase" evidence="3">
    <location>
        <begin position="1345"/>
        <end position="1498"/>
    </location>
</feature>
<sequence>MTSKHEIERNKLKQAVAGLMEEARYQCSVIRDFDLPSNYRVHDIKVPTKRKTCKTNTRAKRDKDKERKRQQRALVKYQKLQDDVEKTSDTQLQTIYVKNQTYRENKKAYSRAKYSSDILYQKAKKDSCKEKYKLNIQFKEGRKDYIKNRYKGNIQFREGRKDYIKKKYKSNILFKQAQKDYMKNKYKSNIEFRQAQKYYSKKKYRLNIQFQKAVKYASDKDFQRKVKTFNLLRYRANVLLREKCKKRQRELYRRELWYREKKILLVQQRRSNGVKNIASWFTQQVMDGPRYICAVCIKIKFRKQVVELDKQKYVKKGAKIAAVANQCITSQFEYACTADCPIKCETINHKSWICYTCHRHLLIGKIPADANANGLQLSTIPGELKTLNVLEKQLISLRIPFMKLVQLPKGNQRGIIGPCVSIPTDIQKTVNILPRSDEETQLVRCKLKRKQSYIGYSQYGFVSSKKISKALECLIESNPYYMDASLNHAWFDGFPVDFADITSEDPEDLKTTPEIFEEQETTTQQGDNDQPHEEEQNVKDRGFLSDTCLQPVDIGQEMLDQHFDDVFCVAPGEGSTPVSMMQEEGNEAMSFPVQFPEGSFGAYDNKRQVRLTRSRYFHARLLSGDKRFSCDTSYIFYAQYLSELEQVMSKVSIALRKSTGKDTTGNTITASMLTDRNQLKSLLSTDQGYKFLTPIRGTPPYWQAALRDLLATVRQLGIPTWFATFSAADMRWAEVFQVLMEQQNSTQSFDELDWTAKSEILKNNPVMSATMFDHRFHTFLKEIIIKRGTIGKVKDHFHRIEFQQRGSPHAHCLFWIEDAPVLDEDDDQTVCDFVDRYASCQLPDKTIDPELHAIVSSVQQHSKNHTKSCHKKGTICRFNFPRPPSEKTFISRRQSLTDPNIKMSPQQMKDYARSVLHRLWTVLNNDHLEHISTQYLFAAAGITQKEFEDASNILTKRSTVTLERTPSDLWINQYNPDLLRCWNANMDLQFITDVYACVVYIISYISKAEREMGVVLENATKEAADGNLDAQQAMKKIGGAYFRQREVSAQEAVYRVCGLHLKECSRKVQFVPVGDNPVRMSLPLSVIKKKANQLQDNIWMPSLYDRYKARPVDITFENICYASFCSEYYVLSPSQIPKNPEVYKLQNDFGSIKKRSRTDSAVLKYPRFSAEKSPELYFHSNLQLFLPHRTEGQLKPLHFNSYKDMYLTGAVIIPPDTEPADVKSIVDVNRKVFEKNAEALEEAEEMLQTDGPQEDAWAQIAPEAEAERLECAMDKEQLHEEDIFEIPELDNTARKSQSHDIEIRQTLFPATQVKTFMQQLNKDQKGVFYRIRQWCVDKVNGKNPEPFRVFINGGAGTGKSHLIKCLHYEITKLLSPHSTNPDDVVVLLTAPTATAAFNIGGTTLHQAFSLPQSLPLPYIYLRDDTINKLRSKLQNLSILIIDEISMVGQRSLLYISERLRQIKQSGNALFGNISVIAVGDFYQLPPVKQKSLYDLRPGNSFPLWSSNFSLVELKQVMRQKDDSVFAKLLNRLRVKTKDQHISLQDEAFLKSCQLHTIPLETLHIFGTNKEVDSHNNQIIESVCKTTETICAQDFYKHPQTGRLTPRDEPCETSHDYLPAHLLVGPKARVMLLRNVDVSCGLVNGAIGTITEVLPPKRGSALPKGIMVLFDNERICQDKTSFRSKHQAIMITKFEENLPKHAVRFQFPLRLAWACTIHKVQGLTTETAVVSLKNIFAAGMSYVALSRVTSMAGLTIKDFDEKKIYCNENICRSLQQMPLYLTVKDRTVRQNEHVIILHNIQGLMPHINDMRSNSDISSANIVCLAETWLEKETVPSLEGFNCLHKDRFSSYHSQNDVFQQIKHKKHGGVGMYIGNDQNYCPIKLDSVNMECLAVYIKEINTNIVLVYRTDTYPSSLFLDELYKVLTSVQKENENTSTLVLGDFNQDILKKNSSIEQFMSTQGFVQVVSHPTTDGNTLIDHVYLHGNLQISTEIIQTYYSYHNMVSLRIKLPTI</sequence>
<dbReference type="InterPro" id="IPR051055">
    <property type="entry name" value="PIF1_helicase"/>
</dbReference>
<dbReference type="Gene3D" id="3.60.10.10">
    <property type="entry name" value="Endonuclease/exonuclease/phosphatase"/>
    <property type="match status" value="1"/>
</dbReference>
<dbReference type="InterPro" id="IPR003593">
    <property type="entry name" value="AAA+_ATPase"/>
</dbReference>
<dbReference type="OrthoDB" id="10040528at2759"/>
<evidence type="ECO:0000256" key="2">
    <source>
        <dbReference type="SAM" id="MobiDB-lite"/>
    </source>
</evidence>
<dbReference type="GO" id="GO:0016787">
    <property type="term" value="F:hydrolase activity"/>
    <property type="evidence" value="ECO:0007669"/>
    <property type="project" value="UniProtKB-KW"/>
</dbReference>
<dbReference type="PANTHER" id="PTHR47642:SF3">
    <property type="entry name" value="ATP-DEPENDENT DNA HELICASE"/>
    <property type="match status" value="1"/>
</dbReference>
<keyword evidence="1" id="KW-0378">Hydrolase</keyword>
<organism evidence="4 5">
    <name type="scientific">Mytilus galloprovincialis</name>
    <name type="common">Mediterranean mussel</name>
    <dbReference type="NCBI Taxonomy" id="29158"/>
    <lineage>
        <taxon>Eukaryota</taxon>
        <taxon>Metazoa</taxon>
        <taxon>Spiralia</taxon>
        <taxon>Lophotrochozoa</taxon>
        <taxon>Mollusca</taxon>
        <taxon>Bivalvia</taxon>
        <taxon>Autobranchia</taxon>
        <taxon>Pteriomorphia</taxon>
        <taxon>Mytilida</taxon>
        <taxon>Mytiloidea</taxon>
        <taxon>Mytilidae</taxon>
        <taxon>Mytilinae</taxon>
        <taxon>Mytilus</taxon>
    </lineage>
</organism>
<dbReference type="Pfam" id="PF05970">
    <property type="entry name" value="PIF1"/>
    <property type="match status" value="1"/>
</dbReference>
<dbReference type="GO" id="GO:0043139">
    <property type="term" value="F:5'-3' DNA helicase activity"/>
    <property type="evidence" value="ECO:0007669"/>
    <property type="project" value="UniProtKB-EC"/>
</dbReference>
<feature type="compositionally biased region" description="Basic and acidic residues" evidence="2">
    <location>
        <begin position="529"/>
        <end position="540"/>
    </location>
</feature>
<keyword evidence="1" id="KW-0347">Helicase</keyword>
<reference evidence="4" key="1">
    <citation type="submission" date="2018-11" db="EMBL/GenBank/DDBJ databases">
        <authorList>
            <person name="Alioto T."/>
            <person name="Alioto T."/>
        </authorList>
    </citation>
    <scope>NUCLEOTIDE SEQUENCE</scope>
</reference>
<dbReference type="SUPFAM" id="SSF56219">
    <property type="entry name" value="DNase I-like"/>
    <property type="match status" value="1"/>
</dbReference>
<feature type="region of interest" description="Disordered" evidence="2">
    <location>
        <begin position="49"/>
        <end position="69"/>
    </location>
</feature>
<dbReference type="Pfam" id="PF21530">
    <property type="entry name" value="Pif1_2B_dom"/>
    <property type="match status" value="1"/>
</dbReference>
<accession>A0A8B6DH59</accession>
<dbReference type="GO" id="GO:0005524">
    <property type="term" value="F:ATP binding"/>
    <property type="evidence" value="ECO:0007669"/>
    <property type="project" value="UniProtKB-KW"/>
</dbReference>
<keyword evidence="1" id="KW-0227">DNA damage</keyword>
<feature type="region of interest" description="Disordered" evidence="2">
    <location>
        <begin position="519"/>
        <end position="540"/>
    </location>
</feature>
<protein>
    <recommendedName>
        <fullName evidence="1">ATP-dependent DNA helicase</fullName>
        <ecNumber evidence="1">5.6.2.3</ecNumber>
    </recommendedName>
</protein>
<gene>
    <name evidence="4" type="ORF">MGAL_10B068161</name>
</gene>
<dbReference type="PANTHER" id="PTHR47642">
    <property type="entry name" value="ATP-DEPENDENT DNA HELICASE"/>
    <property type="match status" value="1"/>
</dbReference>
<dbReference type="InterPro" id="IPR010285">
    <property type="entry name" value="DNA_helicase_pif1-like_DEAD"/>
</dbReference>
<comment type="catalytic activity">
    <reaction evidence="1">
        <text>ATP + H2O = ADP + phosphate + H(+)</text>
        <dbReference type="Rhea" id="RHEA:13065"/>
        <dbReference type="ChEBI" id="CHEBI:15377"/>
        <dbReference type="ChEBI" id="CHEBI:15378"/>
        <dbReference type="ChEBI" id="CHEBI:30616"/>
        <dbReference type="ChEBI" id="CHEBI:43474"/>
        <dbReference type="ChEBI" id="CHEBI:456216"/>
        <dbReference type="EC" id="5.6.2.3"/>
    </reaction>
</comment>
<dbReference type="EMBL" id="UYJE01003416">
    <property type="protein sequence ID" value="VDI19110.1"/>
    <property type="molecule type" value="Genomic_DNA"/>
</dbReference>
<keyword evidence="1" id="KW-0234">DNA repair</keyword>
<feature type="compositionally biased region" description="Basic residues" evidence="2">
    <location>
        <begin position="49"/>
        <end position="58"/>
    </location>
</feature>
<dbReference type="Proteomes" id="UP000596742">
    <property type="component" value="Unassembled WGS sequence"/>
</dbReference>
<keyword evidence="1" id="KW-0067">ATP-binding</keyword>
<name>A0A8B6DH59_MYTGA</name>
<dbReference type="InterPro" id="IPR027417">
    <property type="entry name" value="P-loop_NTPase"/>
</dbReference>
<keyword evidence="1" id="KW-0547">Nucleotide-binding</keyword>